<dbReference type="EMBL" id="JAFIUH010000002">
    <property type="protein sequence ID" value="MBN4059539.1"/>
    <property type="molecule type" value="Genomic_DNA"/>
</dbReference>
<evidence type="ECO:0000313" key="3">
    <source>
        <dbReference type="Proteomes" id="UP000724964"/>
    </source>
</evidence>
<gene>
    <name evidence="1" type="ORF">JYT35_00230</name>
    <name evidence="2" type="ORF">JYT35_00295</name>
</gene>
<sequence>MFDFIDVPIDIPDNDETGIALLLSATSGSNGQAGGAGQSSSVELPAVTITMTHGYTGDLAVTAGVVDANFDVLCEVAILTPDPTDDSVDPEGEISLAECAEFYPPSPDRQFYVFVRDTLTGDIGTIDTFTLVGPDGRVFDLGGLPVEVPDADQTGIAVFIDGDKTDGDGSIVASFVISHTYVGDLEILAGVADANNIIVCEVVIALPDPLNDQVDVFGDVDLTECGAFYPPAPDQVWFVQAIDEAAFDEGSIDAFVLTGPDGDVRQHGLLPAAIPDDDPTGLAVFFDE</sequence>
<dbReference type="Proteomes" id="UP000724964">
    <property type="component" value="Unassembled WGS sequence"/>
</dbReference>
<name>A0ABS3ANX3_9ACTN</name>
<organism evidence="2 3">
    <name type="scientific">Acidimicrobium ferrooxidans</name>
    <dbReference type="NCBI Taxonomy" id="53635"/>
    <lineage>
        <taxon>Bacteria</taxon>
        <taxon>Bacillati</taxon>
        <taxon>Actinomycetota</taxon>
        <taxon>Acidimicrobiia</taxon>
        <taxon>Acidimicrobiales</taxon>
        <taxon>Acidimicrobiaceae</taxon>
        <taxon>Acidimicrobium</taxon>
    </lineage>
</organism>
<evidence type="ECO:0000313" key="2">
    <source>
        <dbReference type="EMBL" id="MBN4059539.1"/>
    </source>
</evidence>
<proteinExistence type="predicted"/>
<reference evidence="2 3" key="1">
    <citation type="submission" date="2021-02" db="EMBL/GenBank/DDBJ databases">
        <title>Activity-based single-cell genomes from oceanic crustal fluid captures similar information to metagenomic and metatranscriptomic surveys with orders of magnitude less sampling.</title>
        <authorList>
            <person name="D'Angelo T.S."/>
            <person name="Orcutt B.N."/>
        </authorList>
    </citation>
    <scope>NUCLEOTIDE SEQUENCE [LARGE SCALE GENOMIC DNA]</scope>
    <source>
        <strain evidence="2">AH-315-J10</strain>
    </source>
</reference>
<comment type="caution">
    <text evidence="2">The sequence shown here is derived from an EMBL/GenBank/DDBJ whole genome shotgun (WGS) entry which is preliminary data.</text>
</comment>
<evidence type="ECO:0000313" key="1">
    <source>
        <dbReference type="EMBL" id="MBN4059526.1"/>
    </source>
</evidence>
<accession>A0ABS3ANX3</accession>
<keyword evidence="3" id="KW-1185">Reference proteome</keyword>
<dbReference type="EMBL" id="JAFIUH010000002">
    <property type="protein sequence ID" value="MBN4059526.1"/>
    <property type="molecule type" value="Genomic_DNA"/>
</dbReference>
<protein>
    <submittedName>
        <fullName evidence="2">Uncharacterized protein</fullName>
    </submittedName>
</protein>